<sequence>MKTDTTEHETNGRKTVNAALIALLRAIAIAAFRLVLGAGASSRSWSGAK</sequence>
<proteinExistence type="predicted"/>
<evidence type="ECO:0000256" key="1">
    <source>
        <dbReference type="SAM" id="Phobius"/>
    </source>
</evidence>
<evidence type="ECO:0000313" key="2">
    <source>
        <dbReference type="EMBL" id="QNO46961.1"/>
    </source>
</evidence>
<accession>A0A7G9YG27</accession>
<keyword evidence="1" id="KW-1133">Transmembrane helix</keyword>
<protein>
    <submittedName>
        <fullName evidence="2">Uncharacterized protein</fullName>
    </submittedName>
</protein>
<reference evidence="2" key="1">
    <citation type="submission" date="2020-06" db="EMBL/GenBank/DDBJ databases">
        <title>Unique genomic features of the anaerobic methanotrophic archaea.</title>
        <authorList>
            <person name="Chadwick G.L."/>
            <person name="Skennerton C.T."/>
            <person name="Laso-Perez R."/>
            <person name="Leu A.O."/>
            <person name="Speth D.R."/>
            <person name="Yu H."/>
            <person name="Morgan-Lang C."/>
            <person name="Hatzenpichler R."/>
            <person name="Goudeau D."/>
            <person name="Malmstrom R."/>
            <person name="Brazelton W.J."/>
            <person name="Woyke T."/>
            <person name="Hallam S.J."/>
            <person name="Tyson G.W."/>
            <person name="Wegener G."/>
            <person name="Boetius A."/>
            <person name="Orphan V."/>
        </authorList>
    </citation>
    <scope>NUCLEOTIDE SEQUENCE</scope>
</reference>
<gene>
    <name evidence="2" type="ORF">CLAIAILK_00022</name>
</gene>
<dbReference type="EMBL" id="MT631236">
    <property type="protein sequence ID" value="QNO46961.1"/>
    <property type="molecule type" value="Genomic_DNA"/>
</dbReference>
<dbReference type="AlphaFoldDB" id="A0A7G9YG27"/>
<keyword evidence="1" id="KW-0812">Transmembrane</keyword>
<name>A0A7G9YG27_9EURY</name>
<feature type="transmembrane region" description="Helical" evidence="1">
    <location>
        <begin position="16"/>
        <end position="36"/>
    </location>
</feature>
<organism evidence="2">
    <name type="scientific">Candidatus Methanogaster sp. ANME-2c ERB4</name>
    <dbReference type="NCBI Taxonomy" id="2759911"/>
    <lineage>
        <taxon>Archaea</taxon>
        <taxon>Methanobacteriati</taxon>
        <taxon>Methanobacteriota</taxon>
        <taxon>Stenosarchaea group</taxon>
        <taxon>Methanomicrobia</taxon>
        <taxon>Methanosarcinales</taxon>
        <taxon>ANME-2 cluster</taxon>
        <taxon>Candidatus Methanogasteraceae</taxon>
        <taxon>Candidatus Methanogaster</taxon>
    </lineage>
</organism>
<keyword evidence="1" id="KW-0472">Membrane</keyword>